<evidence type="ECO:0000256" key="7">
    <source>
        <dbReference type="ARBA" id="ARBA00022679"/>
    </source>
</evidence>
<dbReference type="Pfam" id="PF02277">
    <property type="entry name" value="DBI_PRT"/>
    <property type="match status" value="1"/>
</dbReference>
<dbReference type="SUPFAM" id="SSF52733">
    <property type="entry name" value="Nicotinate mononucleotide:5,6-dimethylbenzimidazole phosphoribosyltransferase (CobT)"/>
    <property type="match status" value="1"/>
</dbReference>
<keyword evidence="7 10" id="KW-0808">Transferase</keyword>
<dbReference type="InterPro" id="IPR003200">
    <property type="entry name" value="Nict_dMeBzImd_PRibTrfase"/>
</dbReference>
<name>A0A7W5ZWR4_9SPHN</name>
<evidence type="ECO:0000313" key="10">
    <source>
        <dbReference type="EMBL" id="MBB3859582.1"/>
    </source>
</evidence>
<dbReference type="Gene3D" id="1.10.1610.10">
    <property type="match status" value="1"/>
</dbReference>
<dbReference type="Gene3D" id="3.40.50.10210">
    <property type="match status" value="1"/>
</dbReference>
<dbReference type="Proteomes" id="UP000562395">
    <property type="component" value="Unassembled WGS sequence"/>
</dbReference>
<dbReference type="GO" id="GO:0008939">
    <property type="term" value="F:nicotinate-nucleotide-dimethylbenzimidazole phosphoribosyltransferase activity"/>
    <property type="evidence" value="ECO:0007669"/>
    <property type="project" value="UniProtKB-UniRule"/>
</dbReference>
<dbReference type="EMBL" id="JACICY010000001">
    <property type="protein sequence ID" value="MBB3859582.1"/>
    <property type="molecule type" value="Genomic_DNA"/>
</dbReference>
<accession>A0A7W5ZWR4</accession>
<evidence type="ECO:0000313" key="11">
    <source>
        <dbReference type="Proteomes" id="UP000562395"/>
    </source>
</evidence>
<dbReference type="PANTHER" id="PTHR43463">
    <property type="entry name" value="NICOTINATE-NUCLEOTIDE--DIMETHYLBENZIMIDAZOLE PHOSPHORIBOSYLTRANSFERASE"/>
    <property type="match status" value="1"/>
</dbReference>
<dbReference type="InterPro" id="IPR036087">
    <property type="entry name" value="Nict_dMeBzImd_PRibTrfase_sf"/>
</dbReference>
<dbReference type="PANTHER" id="PTHR43463:SF1">
    <property type="entry name" value="NICOTINATE-NUCLEOTIDE--DIMETHYLBENZIMIDAZOLE PHOSPHORIBOSYLTRANSFERASE"/>
    <property type="match status" value="1"/>
</dbReference>
<keyword evidence="5" id="KW-0169">Cobalamin biosynthesis</keyword>
<dbReference type="GO" id="GO:0009236">
    <property type="term" value="P:cobalamin biosynthetic process"/>
    <property type="evidence" value="ECO:0007669"/>
    <property type="project" value="UniProtKB-UniRule"/>
</dbReference>
<dbReference type="CDD" id="cd02439">
    <property type="entry name" value="DMB-PRT_CobT"/>
    <property type="match status" value="1"/>
</dbReference>
<evidence type="ECO:0000256" key="4">
    <source>
        <dbReference type="ARBA" id="ARBA00015486"/>
    </source>
</evidence>
<dbReference type="InterPro" id="IPR023195">
    <property type="entry name" value="Nict_dMeBzImd_PRibTrfase_N"/>
</dbReference>
<evidence type="ECO:0000256" key="5">
    <source>
        <dbReference type="ARBA" id="ARBA00022573"/>
    </source>
</evidence>
<evidence type="ECO:0000256" key="9">
    <source>
        <dbReference type="NCBIfam" id="TIGR03160"/>
    </source>
</evidence>
<dbReference type="EC" id="2.4.2.21" evidence="3 9"/>
<comment type="catalytic activity">
    <reaction evidence="8">
        <text>5,6-dimethylbenzimidazole + nicotinate beta-D-ribonucleotide = alpha-ribazole 5'-phosphate + nicotinate + H(+)</text>
        <dbReference type="Rhea" id="RHEA:11196"/>
        <dbReference type="ChEBI" id="CHEBI:15378"/>
        <dbReference type="ChEBI" id="CHEBI:15890"/>
        <dbReference type="ChEBI" id="CHEBI:32544"/>
        <dbReference type="ChEBI" id="CHEBI:57502"/>
        <dbReference type="ChEBI" id="CHEBI:57918"/>
        <dbReference type="EC" id="2.4.2.21"/>
    </reaction>
</comment>
<evidence type="ECO:0000256" key="8">
    <source>
        <dbReference type="ARBA" id="ARBA00047340"/>
    </source>
</evidence>
<protein>
    <recommendedName>
        <fullName evidence="4 9">Nicotinate-nucleotide--dimethylbenzimidazole phosphoribosyltransferase</fullName>
        <ecNumber evidence="3 9">2.4.2.21</ecNumber>
    </recommendedName>
</protein>
<dbReference type="InterPro" id="IPR017846">
    <property type="entry name" value="Nict_dMeBzImd_PRibTrfase_bact"/>
</dbReference>
<gene>
    <name evidence="10" type="ORF">GGQ88_000822</name>
</gene>
<evidence type="ECO:0000256" key="1">
    <source>
        <dbReference type="ARBA" id="ARBA00005049"/>
    </source>
</evidence>
<keyword evidence="6 10" id="KW-0328">Glycosyltransferase</keyword>
<evidence type="ECO:0000256" key="6">
    <source>
        <dbReference type="ARBA" id="ARBA00022676"/>
    </source>
</evidence>
<dbReference type="NCBIfam" id="NF000996">
    <property type="entry name" value="PRK00105.1"/>
    <property type="match status" value="1"/>
</dbReference>
<comment type="caution">
    <text evidence="10">The sequence shown here is derived from an EMBL/GenBank/DDBJ whole genome shotgun (WGS) entry which is preliminary data.</text>
</comment>
<dbReference type="UniPathway" id="UPA00061">
    <property type="reaction ID" value="UER00516"/>
</dbReference>
<keyword evidence="11" id="KW-1185">Reference proteome</keyword>
<comment type="similarity">
    <text evidence="2">Belongs to the CobT family.</text>
</comment>
<sequence>MTITPAHVQARLDSLAKPSGSLGRLEALAVELAMAQGTCTPLTRPRRLVLFAADHGVVAQGVTPWPQTVTTAMVATILSGRASSTALAAAHRVDVRVVDAGVAQPPPGPYPCHYRASPIAPGTADLATCRAMDEAQFDAAWALGSDEAEAAVSAGFRLLIAGEMGIGNTTASACLTHALTGVDAETATGTGAGAAPAMRAHKRDIVDQAVARLGGARDKAALAAIAGFEIVAMAGFYASGAAAGMVLLLDGYVSTAAALIAEALAPGTARSMIAGHRSAEPGHGAALAQLGLTPILDWQMRLGEGTGALTALPLLDSAAALLCDVATLAEVVGQ</sequence>
<evidence type="ECO:0000256" key="2">
    <source>
        <dbReference type="ARBA" id="ARBA00007110"/>
    </source>
</evidence>
<dbReference type="AlphaFoldDB" id="A0A7W5ZWR4"/>
<comment type="pathway">
    <text evidence="1">Nucleoside biosynthesis; alpha-ribazole biosynthesis; alpha-ribazole from 5,6-dimethylbenzimidazole: step 1/2.</text>
</comment>
<dbReference type="NCBIfam" id="TIGR03160">
    <property type="entry name" value="cobT_DBIPRT"/>
    <property type="match status" value="1"/>
</dbReference>
<dbReference type="RefSeq" id="WP_183611802.1">
    <property type="nucleotide sequence ID" value="NZ_JACICY010000001.1"/>
</dbReference>
<reference evidence="10 11" key="1">
    <citation type="submission" date="2020-08" db="EMBL/GenBank/DDBJ databases">
        <title>Genomic Encyclopedia of Type Strains, Phase IV (KMG-IV): sequencing the most valuable type-strain genomes for metagenomic binning, comparative biology and taxonomic classification.</title>
        <authorList>
            <person name="Goeker M."/>
        </authorList>
    </citation>
    <scope>NUCLEOTIDE SEQUENCE [LARGE SCALE GENOMIC DNA]</scope>
    <source>
        <strain evidence="10 11">DSM 14552</strain>
    </source>
</reference>
<organism evidence="10 11">
    <name type="scientific">Novosphingobium hassiacum</name>
    <dbReference type="NCBI Taxonomy" id="173676"/>
    <lineage>
        <taxon>Bacteria</taxon>
        <taxon>Pseudomonadati</taxon>
        <taxon>Pseudomonadota</taxon>
        <taxon>Alphaproteobacteria</taxon>
        <taxon>Sphingomonadales</taxon>
        <taxon>Sphingomonadaceae</taxon>
        <taxon>Novosphingobium</taxon>
    </lineage>
</organism>
<proteinExistence type="inferred from homology"/>
<evidence type="ECO:0000256" key="3">
    <source>
        <dbReference type="ARBA" id="ARBA00011991"/>
    </source>
</evidence>